<dbReference type="Pfam" id="PF06912">
    <property type="entry name" value="DUF1275"/>
    <property type="match status" value="1"/>
</dbReference>
<dbReference type="PANTHER" id="PTHR37314">
    <property type="entry name" value="SLR0142 PROTEIN"/>
    <property type="match status" value="1"/>
</dbReference>
<keyword evidence="1" id="KW-0472">Membrane</keyword>
<keyword evidence="1" id="KW-0812">Transmembrane</keyword>
<keyword evidence="1" id="KW-1133">Transmembrane helix</keyword>
<dbReference type="PANTHER" id="PTHR37314:SF4">
    <property type="entry name" value="UPF0700 TRANSMEMBRANE PROTEIN YOAK"/>
    <property type="match status" value="1"/>
</dbReference>
<feature type="transmembrane region" description="Helical" evidence="1">
    <location>
        <begin position="168"/>
        <end position="188"/>
    </location>
</feature>
<accession>A0A5C1AM69</accession>
<dbReference type="RefSeq" id="WP_149113672.1">
    <property type="nucleotide sequence ID" value="NZ_CP042425.1"/>
</dbReference>
<proteinExistence type="predicted"/>
<feature type="transmembrane region" description="Helical" evidence="1">
    <location>
        <begin position="194"/>
        <end position="215"/>
    </location>
</feature>
<organism evidence="2 3">
    <name type="scientific">Limnoglobus roseus</name>
    <dbReference type="NCBI Taxonomy" id="2598579"/>
    <lineage>
        <taxon>Bacteria</taxon>
        <taxon>Pseudomonadati</taxon>
        <taxon>Planctomycetota</taxon>
        <taxon>Planctomycetia</taxon>
        <taxon>Gemmatales</taxon>
        <taxon>Gemmataceae</taxon>
        <taxon>Limnoglobus</taxon>
    </lineage>
</organism>
<dbReference type="InterPro" id="IPR010699">
    <property type="entry name" value="DUF1275"/>
</dbReference>
<feature type="transmembrane region" description="Helical" evidence="1">
    <location>
        <begin position="90"/>
        <end position="110"/>
    </location>
</feature>
<dbReference type="OrthoDB" id="270162at2"/>
<reference evidence="3" key="1">
    <citation type="submission" date="2019-08" db="EMBL/GenBank/DDBJ databases">
        <title>Limnoglobus roseus gen. nov., sp. nov., a novel freshwater planctomycete with a giant genome from the family Gemmataceae.</title>
        <authorList>
            <person name="Kulichevskaya I.S."/>
            <person name="Naumoff D.G."/>
            <person name="Miroshnikov K."/>
            <person name="Ivanova A."/>
            <person name="Philippov D.A."/>
            <person name="Hakobyan A."/>
            <person name="Rijpstra I.C."/>
            <person name="Sinninghe Damste J.S."/>
            <person name="Liesack W."/>
            <person name="Dedysh S.N."/>
        </authorList>
    </citation>
    <scope>NUCLEOTIDE SEQUENCE [LARGE SCALE GENOMIC DNA]</scope>
    <source>
        <strain evidence="3">PX52</strain>
    </source>
</reference>
<dbReference type="EMBL" id="CP042425">
    <property type="protein sequence ID" value="QEL19263.1"/>
    <property type="molecule type" value="Genomic_DNA"/>
</dbReference>
<keyword evidence="3" id="KW-1185">Reference proteome</keyword>
<evidence type="ECO:0000313" key="2">
    <source>
        <dbReference type="EMBL" id="QEL19263.1"/>
    </source>
</evidence>
<evidence type="ECO:0000256" key="1">
    <source>
        <dbReference type="SAM" id="Phobius"/>
    </source>
</evidence>
<sequence length="224" mass="22625">MMTKLPRWVEVGGFGLAAVAGATNAVGLLGFRHQAVSHVSGTATLLGLSIADGDGAAAASLALTLFAFALGAAASGAIVGHAALRLDRQYAVSLLVESALLFAAMGFLTAGESAGHLLASAACGLQNGLVSTYSGAVVRTTHVTGLFTDLGAMVGHRLRGRPFDRRRAVLYLLLIAGFVLGGSVGAAGFRRLQFVALVIPAFGAAVLAAVSWVFVARPPAATPD</sequence>
<evidence type="ECO:0000313" key="3">
    <source>
        <dbReference type="Proteomes" id="UP000324974"/>
    </source>
</evidence>
<dbReference type="AlphaFoldDB" id="A0A5C1AM69"/>
<feature type="transmembrane region" description="Helical" evidence="1">
    <location>
        <begin position="63"/>
        <end position="84"/>
    </location>
</feature>
<dbReference type="KEGG" id="lrs:PX52LOC_06325"/>
<protein>
    <recommendedName>
        <fullName evidence="4">DUF1275 domain-containing protein</fullName>
    </recommendedName>
</protein>
<gene>
    <name evidence="2" type="ORF">PX52LOC_06325</name>
</gene>
<name>A0A5C1AM69_9BACT</name>
<dbReference type="Proteomes" id="UP000324974">
    <property type="component" value="Chromosome"/>
</dbReference>
<evidence type="ECO:0008006" key="4">
    <source>
        <dbReference type="Google" id="ProtNLM"/>
    </source>
</evidence>